<dbReference type="EMBL" id="JACVVK020000765">
    <property type="protein sequence ID" value="KAK7448040.1"/>
    <property type="molecule type" value="Genomic_DNA"/>
</dbReference>
<comment type="caution">
    <text evidence="3">The sequence shown here is derived from an EMBL/GenBank/DDBJ whole genome shotgun (WGS) entry which is preliminary data.</text>
</comment>
<evidence type="ECO:0000256" key="2">
    <source>
        <dbReference type="SAM" id="SignalP"/>
    </source>
</evidence>
<keyword evidence="1" id="KW-0472">Membrane</keyword>
<keyword evidence="1" id="KW-0812">Transmembrane</keyword>
<feature type="signal peptide" evidence="2">
    <location>
        <begin position="1"/>
        <end position="28"/>
    </location>
</feature>
<feature type="transmembrane region" description="Helical" evidence="1">
    <location>
        <begin position="107"/>
        <end position="127"/>
    </location>
</feature>
<evidence type="ECO:0000313" key="5">
    <source>
        <dbReference type="Proteomes" id="UP001519460"/>
    </source>
</evidence>
<proteinExistence type="predicted"/>
<evidence type="ECO:0000256" key="1">
    <source>
        <dbReference type="SAM" id="Phobius"/>
    </source>
</evidence>
<dbReference type="EMBL" id="JACVVK020000626">
    <property type="protein sequence ID" value="KAK7462055.1"/>
    <property type="molecule type" value="Genomic_DNA"/>
</dbReference>
<reference evidence="3" key="1">
    <citation type="submission" date="2020-09" db="EMBL/GenBank/DDBJ databases">
        <authorList>
            <person name="Won Y."/>
        </authorList>
    </citation>
    <scope>NUCLEOTIDE SEQUENCE</scope>
    <source>
        <strain evidence="3">Wonlab-2016</strain>
        <tissue evidence="3">Foot muscle</tissue>
    </source>
</reference>
<evidence type="ECO:0000313" key="3">
    <source>
        <dbReference type="EMBL" id="KAK7448040.1"/>
    </source>
</evidence>
<organism evidence="3 5">
    <name type="scientific">Batillaria attramentaria</name>
    <dbReference type="NCBI Taxonomy" id="370345"/>
    <lineage>
        <taxon>Eukaryota</taxon>
        <taxon>Metazoa</taxon>
        <taxon>Spiralia</taxon>
        <taxon>Lophotrochozoa</taxon>
        <taxon>Mollusca</taxon>
        <taxon>Gastropoda</taxon>
        <taxon>Caenogastropoda</taxon>
        <taxon>Sorbeoconcha</taxon>
        <taxon>Cerithioidea</taxon>
        <taxon>Batillariidae</taxon>
        <taxon>Batillaria</taxon>
    </lineage>
</organism>
<feature type="chain" id="PRO_5044722546" evidence="2">
    <location>
        <begin position="29"/>
        <end position="164"/>
    </location>
</feature>
<keyword evidence="1" id="KW-1133">Transmembrane helix</keyword>
<reference evidence="3 5" key="2">
    <citation type="journal article" date="2023" name="Sci. Data">
        <title>Genome assembly of the Korean intertidal mud-creeper Batillaria attramentaria.</title>
        <authorList>
            <person name="Patra A.K."/>
            <person name="Ho P.T."/>
            <person name="Jun S."/>
            <person name="Lee S.J."/>
            <person name="Kim Y."/>
            <person name="Won Y.J."/>
        </authorList>
    </citation>
    <scope>NUCLEOTIDE SEQUENCE [LARGE SCALE GENOMIC DNA]</scope>
    <source>
        <strain evidence="3">Wonlab-2016</strain>
    </source>
</reference>
<feature type="transmembrane region" description="Helical" evidence="1">
    <location>
        <begin position="139"/>
        <end position="157"/>
    </location>
</feature>
<name>A0ABD0J176_9CAEN</name>
<dbReference type="Gene3D" id="1.20.140.150">
    <property type="match status" value="1"/>
</dbReference>
<sequence length="164" mass="17707">MFKMPPTPLIIAAVCCAVALVLQSIALAERAWAINKFGLGVGLYKTCIENPLPFGDKYICKDLYDADETPGWLSAVRWCGYFATLGMTAGFGCIGASFFFQFEIFDTVALSGSGVATLCTLLEVVLWKNYSGYETMGSSYNMTWAAFGLCLVADALIGGGRKKE</sequence>
<evidence type="ECO:0000313" key="4">
    <source>
        <dbReference type="EMBL" id="KAK7462055.1"/>
    </source>
</evidence>
<feature type="transmembrane region" description="Helical" evidence="1">
    <location>
        <begin position="80"/>
        <end position="100"/>
    </location>
</feature>
<dbReference type="Proteomes" id="UP001519460">
    <property type="component" value="Unassembled WGS sequence"/>
</dbReference>
<keyword evidence="5" id="KW-1185">Reference proteome</keyword>
<reference evidence="3" key="3">
    <citation type="submission" date="2023-01" db="EMBL/GenBank/DDBJ databases">
        <authorList>
            <person name="Patra A."/>
        </authorList>
    </citation>
    <scope>NUCLEOTIDE SEQUENCE</scope>
    <source>
        <strain evidence="3">Wonlab-2016</strain>
        <tissue evidence="3">Foot muscle</tissue>
    </source>
</reference>
<accession>A0ABD0J176</accession>
<protein>
    <submittedName>
        <fullName evidence="3">Uncharacterized protein</fullName>
    </submittedName>
</protein>
<dbReference type="AlphaFoldDB" id="A0ABD0J176"/>
<keyword evidence="2" id="KW-0732">Signal</keyword>
<gene>
    <name evidence="4" type="ORF">BaRGS_00038544</name>
    <name evidence="3" type="ORF">BaRGS_00040149</name>
</gene>